<sequence>MVGTQPSFSAFTDAQGQNDIDRNVRQWRDLDLFFTKKASTRDVNKVTDVQAVKRSIRNLVLMNHYEKPFHPEIGSGVREMLFELMTPLTAVILARHIEDVIENFEPRARLVGVRAQPDLDRNAYDLTIDFYVVNTPTELVTLDLMLERIR</sequence>
<dbReference type="SUPFAM" id="SSF160719">
    <property type="entry name" value="gpW/gp25-like"/>
    <property type="match status" value="1"/>
</dbReference>
<dbReference type="InterPro" id="IPR007048">
    <property type="entry name" value="IraD/Gp25-like"/>
</dbReference>
<accession>A0A382RKA5</accession>
<gene>
    <name evidence="2" type="ORF">METZ01_LOCUS350704</name>
</gene>
<protein>
    <recommendedName>
        <fullName evidence="1">IraD/Gp25-like domain-containing protein</fullName>
    </recommendedName>
</protein>
<dbReference type="Gene3D" id="3.10.450.40">
    <property type="match status" value="1"/>
</dbReference>
<evidence type="ECO:0000259" key="1">
    <source>
        <dbReference type="Pfam" id="PF04965"/>
    </source>
</evidence>
<evidence type="ECO:0000313" key="2">
    <source>
        <dbReference type="EMBL" id="SVC97850.1"/>
    </source>
</evidence>
<name>A0A382RKA5_9ZZZZ</name>
<dbReference type="Pfam" id="PF04965">
    <property type="entry name" value="GPW_gp25"/>
    <property type="match status" value="1"/>
</dbReference>
<dbReference type="AlphaFoldDB" id="A0A382RKA5"/>
<dbReference type="EMBL" id="UINC01122190">
    <property type="protein sequence ID" value="SVC97850.1"/>
    <property type="molecule type" value="Genomic_DNA"/>
</dbReference>
<reference evidence="2" key="1">
    <citation type="submission" date="2018-05" db="EMBL/GenBank/DDBJ databases">
        <authorList>
            <person name="Lanie J.A."/>
            <person name="Ng W.-L."/>
            <person name="Kazmierczak K.M."/>
            <person name="Andrzejewski T.M."/>
            <person name="Davidsen T.M."/>
            <person name="Wayne K.J."/>
            <person name="Tettelin H."/>
            <person name="Glass J.I."/>
            <person name="Rusch D."/>
            <person name="Podicherti R."/>
            <person name="Tsui H.-C.T."/>
            <person name="Winkler M.E."/>
        </authorList>
    </citation>
    <scope>NUCLEOTIDE SEQUENCE</scope>
</reference>
<proteinExistence type="predicted"/>
<feature type="domain" description="IraD/Gp25-like" evidence="1">
    <location>
        <begin position="49"/>
        <end position="135"/>
    </location>
</feature>
<organism evidence="2">
    <name type="scientific">marine metagenome</name>
    <dbReference type="NCBI Taxonomy" id="408172"/>
    <lineage>
        <taxon>unclassified sequences</taxon>
        <taxon>metagenomes</taxon>
        <taxon>ecological metagenomes</taxon>
    </lineage>
</organism>